<gene>
    <name evidence="2" type="primary">Acey_s0039.g22</name>
    <name evidence="2" type="ORF">Y032_0039g22</name>
</gene>
<accession>A0A016UI07</accession>
<dbReference type="EMBL" id="JARK01001375">
    <property type="protein sequence ID" value="EYC14815.1"/>
    <property type="molecule type" value="Genomic_DNA"/>
</dbReference>
<proteinExistence type="predicted"/>
<evidence type="ECO:0000313" key="3">
    <source>
        <dbReference type="Proteomes" id="UP000024635"/>
    </source>
</evidence>
<dbReference type="AlphaFoldDB" id="A0A016UI07"/>
<keyword evidence="3" id="KW-1185">Reference proteome</keyword>
<name>A0A016UI07_9BILA</name>
<sequence>MWVQNLRDSLREIVSQFDNQRSTHRAIHSSADLFAICVSWSRERSAGLRLPARHNVSTRSLLAIVFCRLHSSHPLHLSFALLVLQMRLQSCFLCGAHRTLMSVHNVTDSDRAFNLILLSTLARYNITSLEGALAIYKDSTGKVVRICREHFIQAKSYIGSEAEQLWPEFSTVGLCGAPTSVVDALLAHIRMYATMLDDEMELNVNHMLSFYSKLITRDYSTQLNMLPLQKQELRRLQGTSNSTSSNRKPSTSTECVPAPAGERGGGLN</sequence>
<evidence type="ECO:0000256" key="1">
    <source>
        <dbReference type="SAM" id="MobiDB-lite"/>
    </source>
</evidence>
<evidence type="ECO:0000313" key="2">
    <source>
        <dbReference type="EMBL" id="EYC14815.1"/>
    </source>
</evidence>
<feature type="region of interest" description="Disordered" evidence="1">
    <location>
        <begin position="235"/>
        <end position="268"/>
    </location>
</feature>
<protein>
    <submittedName>
        <fullName evidence="2">Uncharacterized protein</fullName>
    </submittedName>
</protein>
<comment type="caution">
    <text evidence="2">The sequence shown here is derived from an EMBL/GenBank/DDBJ whole genome shotgun (WGS) entry which is preliminary data.</text>
</comment>
<dbReference type="OrthoDB" id="5876289at2759"/>
<dbReference type="STRING" id="53326.A0A016UI07"/>
<reference evidence="3" key="1">
    <citation type="journal article" date="2015" name="Nat. Genet.">
        <title>The genome and transcriptome of the zoonotic hookworm Ancylostoma ceylanicum identify infection-specific gene families.</title>
        <authorList>
            <person name="Schwarz E.M."/>
            <person name="Hu Y."/>
            <person name="Antoshechkin I."/>
            <person name="Miller M.M."/>
            <person name="Sternberg P.W."/>
            <person name="Aroian R.V."/>
        </authorList>
    </citation>
    <scope>NUCLEOTIDE SEQUENCE</scope>
    <source>
        <strain evidence="3">HY135</strain>
    </source>
</reference>
<dbReference type="Proteomes" id="UP000024635">
    <property type="component" value="Unassembled WGS sequence"/>
</dbReference>
<organism evidence="2 3">
    <name type="scientific">Ancylostoma ceylanicum</name>
    <dbReference type="NCBI Taxonomy" id="53326"/>
    <lineage>
        <taxon>Eukaryota</taxon>
        <taxon>Metazoa</taxon>
        <taxon>Ecdysozoa</taxon>
        <taxon>Nematoda</taxon>
        <taxon>Chromadorea</taxon>
        <taxon>Rhabditida</taxon>
        <taxon>Rhabditina</taxon>
        <taxon>Rhabditomorpha</taxon>
        <taxon>Strongyloidea</taxon>
        <taxon>Ancylostomatidae</taxon>
        <taxon>Ancylostomatinae</taxon>
        <taxon>Ancylostoma</taxon>
    </lineage>
</organism>
<feature type="compositionally biased region" description="Polar residues" evidence="1">
    <location>
        <begin position="237"/>
        <end position="254"/>
    </location>
</feature>